<accession>A0A848AXZ8</accession>
<organism evidence="1 2">
    <name type="scientific">Victivallis vadensis</name>
    <dbReference type="NCBI Taxonomy" id="172901"/>
    <lineage>
        <taxon>Bacteria</taxon>
        <taxon>Pseudomonadati</taxon>
        <taxon>Lentisphaerota</taxon>
        <taxon>Lentisphaeria</taxon>
        <taxon>Victivallales</taxon>
        <taxon>Victivallaceae</taxon>
        <taxon>Victivallis</taxon>
    </lineage>
</organism>
<sequence length="73" mass="7670">MAQVLHVPSGLKANCLNAGVFSRIPGGNDGVQAVSRVGGGEVLSGFSRECAMKCLWISGSFLDNNKRVTRCAM</sequence>
<protein>
    <submittedName>
        <fullName evidence="1">Uncharacterized protein</fullName>
    </submittedName>
</protein>
<evidence type="ECO:0000313" key="2">
    <source>
        <dbReference type="Proteomes" id="UP000576225"/>
    </source>
</evidence>
<dbReference type="AlphaFoldDB" id="A0A848AXZ8"/>
<dbReference type="EMBL" id="JABAEW010000008">
    <property type="protein sequence ID" value="NMD86109.1"/>
    <property type="molecule type" value="Genomic_DNA"/>
</dbReference>
<comment type="caution">
    <text evidence="1">The sequence shown here is derived from an EMBL/GenBank/DDBJ whole genome shotgun (WGS) entry which is preliminary data.</text>
</comment>
<dbReference type="Proteomes" id="UP000576225">
    <property type="component" value="Unassembled WGS sequence"/>
</dbReference>
<reference evidence="1 2" key="1">
    <citation type="submission" date="2020-04" db="EMBL/GenBank/DDBJ databases">
        <authorList>
            <person name="Hitch T.C.A."/>
            <person name="Wylensek D."/>
            <person name="Clavel T."/>
        </authorList>
    </citation>
    <scope>NUCLEOTIDE SEQUENCE [LARGE SCALE GENOMIC DNA]</scope>
    <source>
        <strain evidence="1 2">COR2-253-APC-1A</strain>
    </source>
</reference>
<name>A0A848AXZ8_9BACT</name>
<gene>
    <name evidence="1" type="ORF">HF882_05875</name>
</gene>
<dbReference type="RefSeq" id="WP_168961962.1">
    <property type="nucleotide sequence ID" value="NZ_JABAEW010000008.1"/>
</dbReference>
<evidence type="ECO:0000313" key="1">
    <source>
        <dbReference type="EMBL" id="NMD86109.1"/>
    </source>
</evidence>
<proteinExistence type="predicted"/>